<evidence type="ECO:0000313" key="2">
    <source>
        <dbReference type="Proteomes" id="UP000265520"/>
    </source>
</evidence>
<feature type="non-terminal residue" evidence="1">
    <location>
        <position position="16"/>
    </location>
</feature>
<comment type="caution">
    <text evidence="1">The sequence shown here is derived from an EMBL/GenBank/DDBJ whole genome shotgun (WGS) entry which is preliminary data.</text>
</comment>
<keyword evidence="2" id="KW-1185">Reference proteome</keyword>
<protein>
    <submittedName>
        <fullName evidence="1">Uncharacterized protein</fullName>
    </submittedName>
</protein>
<dbReference type="EMBL" id="LXQA010047095">
    <property type="protein sequence ID" value="MCI01787.1"/>
    <property type="molecule type" value="Genomic_DNA"/>
</dbReference>
<accession>A0A392NPJ2</accession>
<sequence length="16" mass="1914">MIVQAQMNDPDLQRRV</sequence>
<dbReference type="Proteomes" id="UP000265520">
    <property type="component" value="Unassembled WGS sequence"/>
</dbReference>
<proteinExistence type="predicted"/>
<organism evidence="1 2">
    <name type="scientific">Trifolium medium</name>
    <dbReference type="NCBI Taxonomy" id="97028"/>
    <lineage>
        <taxon>Eukaryota</taxon>
        <taxon>Viridiplantae</taxon>
        <taxon>Streptophyta</taxon>
        <taxon>Embryophyta</taxon>
        <taxon>Tracheophyta</taxon>
        <taxon>Spermatophyta</taxon>
        <taxon>Magnoliopsida</taxon>
        <taxon>eudicotyledons</taxon>
        <taxon>Gunneridae</taxon>
        <taxon>Pentapetalae</taxon>
        <taxon>rosids</taxon>
        <taxon>fabids</taxon>
        <taxon>Fabales</taxon>
        <taxon>Fabaceae</taxon>
        <taxon>Papilionoideae</taxon>
        <taxon>50 kb inversion clade</taxon>
        <taxon>NPAAA clade</taxon>
        <taxon>Hologalegina</taxon>
        <taxon>IRL clade</taxon>
        <taxon>Trifolieae</taxon>
        <taxon>Trifolium</taxon>
    </lineage>
</organism>
<reference evidence="1 2" key="1">
    <citation type="journal article" date="2018" name="Front. Plant Sci.">
        <title>Red Clover (Trifolium pratense) and Zigzag Clover (T. medium) - A Picture of Genomic Similarities and Differences.</title>
        <authorList>
            <person name="Dluhosova J."/>
            <person name="Istvanek J."/>
            <person name="Nedelnik J."/>
            <person name="Repkova J."/>
        </authorList>
    </citation>
    <scope>NUCLEOTIDE SEQUENCE [LARGE SCALE GENOMIC DNA]</scope>
    <source>
        <strain evidence="2">cv. 10/8</strain>
        <tissue evidence="1">Leaf</tissue>
    </source>
</reference>
<dbReference type="AlphaFoldDB" id="A0A392NPJ2"/>
<name>A0A392NPJ2_9FABA</name>
<evidence type="ECO:0000313" key="1">
    <source>
        <dbReference type="EMBL" id="MCI01787.1"/>
    </source>
</evidence>
<gene>
    <name evidence="1" type="ORF">A2U01_0022815</name>
</gene>